<evidence type="ECO:0000313" key="2">
    <source>
        <dbReference type="EMBL" id="MPM60927.1"/>
    </source>
</evidence>
<reference evidence="2" key="1">
    <citation type="submission" date="2019-08" db="EMBL/GenBank/DDBJ databases">
        <authorList>
            <person name="Kucharzyk K."/>
            <person name="Murdoch R.W."/>
            <person name="Higgins S."/>
            <person name="Loffler F."/>
        </authorList>
    </citation>
    <scope>NUCLEOTIDE SEQUENCE</scope>
</reference>
<dbReference type="EMBL" id="VSSQ01018063">
    <property type="protein sequence ID" value="MPM60927.1"/>
    <property type="molecule type" value="Genomic_DNA"/>
</dbReference>
<dbReference type="AlphaFoldDB" id="A0A645B692"/>
<dbReference type="EC" id="6.1.1.20" evidence="2"/>
<dbReference type="InterPro" id="IPR005121">
    <property type="entry name" value="Fdx_antiC-bd"/>
</dbReference>
<feature type="domain" description="FDX-ACB" evidence="1">
    <location>
        <begin position="1"/>
        <end position="69"/>
    </location>
</feature>
<keyword evidence="2" id="KW-0436">Ligase</keyword>
<dbReference type="InterPro" id="IPR036690">
    <property type="entry name" value="Fdx_antiC-bd_sf"/>
</dbReference>
<proteinExistence type="predicted"/>
<dbReference type="PROSITE" id="PS51447">
    <property type="entry name" value="FDX_ACB"/>
    <property type="match status" value="1"/>
</dbReference>
<name>A0A645B692_9ZZZZ</name>
<dbReference type="SUPFAM" id="SSF54991">
    <property type="entry name" value="Anticodon-binding domain of PheRS"/>
    <property type="match status" value="1"/>
</dbReference>
<accession>A0A645B692</accession>
<protein>
    <submittedName>
        <fullName evidence="2">Phenylalanine--tRNA ligase beta subunit</fullName>
        <ecNumber evidence="2">6.1.1.20</ecNumber>
    </submittedName>
</protein>
<evidence type="ECO:0000259" key="1">
    <source>
        <dbReference type="PROSITE" id="PS51447"/>
    </source>
</evidence>
<dbReference type="Gene3D" id="3.30.70.380">
    <property type="entry name" value="Ferrodoxin-fold anticodon-binding domain"/>
    <property type="match status" value="1"/>
</dbReference>
<dbReference type="SMART" id="SM00896">
    <property type="entry name" value="FDX-ACB"/>
    <property type="match status" value="1"/>
</dbReference>
<dbReference type="Pfam" id="PF03147">
    <property type="entry name" value="FDX-ACB"/>
    <property type="match status" value="1"/>
</dbReference>
<dbReference type="GO" id="GO:0004826">
    <property type="term" value="F:phenylalanine-tRNA ligase activity"/>
    <property type="evidence" value="ECO:0007669"/>
    <property type="project" value="UniProtKB-EC"/>
</dbReference>
<organism evidence="2">
    <name type="scientific">bioreactor metagenome</name>
    <dbReference type="NCBI Taxonomy" id="1076179"/>
    <lineage>
        <taxon>unclassified sequences</taxon>
        <taxon>metagenomes</taxon>
        <taxon>ecological metagenomes</taxon>
    </lineage>
</organism>
<sequence length="70" mass="7630">MIIDAAGAKLENVKLFDVYSGKQLGEGKKSVAFSLSLRDSAKTMTDEDADKITARVIRAAEEKLSAEIRK</sequence>
<gene>
    <name evidence="2" type="primary">pheT_37</name>
    <name evidence="2" type="ORF">SDC9_107781</name>
</gene>
<comment type="caution">
    <text evidence="2">The sequence shown here is derived from an EMBL/GenBank/DDBJ whole genome shotgun (WGS) entry which is preliminary data.</text>
</comment>